<evidence type="ECO:0000256" key="11">
    <source>
        <dbReference type="RuleBase" id="RU361186"/>
    </source>
</evidence>
<evidence type="ECO:0000256" key="4">
    <source>
        <dbReference type="ARBA" id="ARBA00023157"/>
    </source>
</evidence>
<dbReference type="EMBL" id="CP031742">
    <property type="protein sequence ID" value="AXQ54664.1"/>
    <property type="molecule type" value="Genomic_DNA"/>
</dbReference>
<dbReference type="Pfam" id="PF01341">
    <property type="entry name" value="Glyco_hydro_6"/>
    <property type="match status" value="1"/>
</dbReference>
<sequence>MSRLMPVPARFTRPLLPLGLLALLAATPACTGDDSAPDAREAEPSRSAAAAVAAPEFWVDPESPAAVEAARLRVEGKESQATLLERIARQPAAVWPAGDDPVPAVRRATGGAAKAGSTAVLVAYNVPHRDCGQHSAGGAADREAYGEWIDAFASAIGESKAMVVLEPDAVPHMVDGCTPAEYHGERSTLISGAIERLKRQPGVKVYLDAGNPAWIEDPEKIAGPLRRAGIARADGFSLNVSNFQTDTATRAYGKALSERLDGAHYVVDTSRNGNGPLGAAGQDAWCNPPGRALGTPPTTRTGDPLLDAYLWIKRPGESDGNCRGGPSAGTWWPEYALGLARNTKR</sequence>
<feature type="binding site" evidence="9">
    <location>
        <position position="214"/>
    </location>
    <ligand>
        <name>substrate</name>
    </ligand>
</feature>
<keyword evidence="5 11" id="KW-0119">Carbohydrate metabolism</keyword>
<dbReference type="PRINTS" id="PR00733">
    <property type="entry name" value="GLHYDRLASE6"/>
</dbReference>
<dbReference type="AlphaFoldDB" id="A0A385D9P2"/>
<feature type="binding site" evidence="9">
    <location>
        <position position="285"/>
    </location>
    <ligand>
        <name>substrate</name>
    </ligand>
</feature>
<dbReference type="GeneID" id="300114266"/>
<keyword evidence="1 11" id="KW-0732">Signal</keyword>
<feature type="active site" description="Proton acceptor" evidence="8">
    <location>
        <position position="319"/>
    </location>
</feature>
<feature type="binding site" evidence="9">
    <location>
        <position position="95"/>
    </location>
    <ligand>
        <name>substrate</name>
    </ligand>
</feature>
<name>A0A385D9P2_9ACTN</name>
<evidence type="ECO:0000256" key="1">
    <source>
        <dbReference type="ARBA" id="ARBA00022729"/>
    </source>
</evidence>
<feature type="chain" id="PRO_5017100806" description="Glucanase" evidence="11">
    <location>
        <begin position="32"/>
        <end position="345"/>
    </location>
</feature>
<evidence type="ECO:0000256" key="8">
    <source>
        <dbReference type="PIRSR" id="PIRSR001100-1"/>
    </source>
</evidence>
<evidence type="ECO:0000313" key="12">
    <source>
        <dbReference type="EMBL" id="AXQ54664.1"/>
    </source>
</evidence>
<feature type="binding site" evidence="9">
    <location>
        <position position="313"/>
    </location>
    <ligand>
        <name>substrate</name>
    </ligand>
</feature>
<dbReference type="RefSeq" id="WP_117349076.1">
    <property type="nucleotide sequence ID" value="NZ_CP031742.1"/>
</dbReference>
<protein>
    <recommendedName>
        <fullName evidence="11">Glucanase</fullName>
        <ecNumber evidence="11">3.2.1.-</ecNumber>
    </recommendedName>
</protein>
<evidence type="ECO:0000256" key="10">
    <source>
        <dbReference type="PROSITE-ProRule" id="PRU10056"/>
    </source>
</evidence>
<dbReference type="GO" id="GO:0030245">
    <property type="term" value="P:cellulose catabolic process"/>
    <property type="evidence" value="ECO:0007669"/>
    <property type="project" value="UniProtKB-KW"/>
</dbReference>
<dbReference type="SUPFAM" id="SSF51989">
    <property type="entry name" value="Glycosyl hydrolases family 6, cellulases"/>
    <property type="match status" value="1"/>
</dbReference>
<dbReference type="Proteomes" id="UP000259636">
    <property type="component" value="Chromosome"/>
</dbReference>
<keyword evidence="6 11" id="KW-0326">Glycosidase</keyword>
<keyword evidence="4" id="KW-1015">Disulfide bond</keyword>
<feature type="active site" description="Proton donor" evidence="8">
    <location>
        <position position="168"/>
    </location>
</feature>
<comment type="similarity">
    <text evidence="11">Belongs to the glycosyl hydrolase family 6.</text>
</comment>
<evidence type="ECO:0000256" key="2">
    <source>
        <dbReference type="ARBA" id="ARBA00022801"/>
    </source>
</evidence>
<keyword evidence="7 11" id="KW-0624">Polysaccharide degradation</keyword>
<evidence type="ECO:0000313" key="13">
    <source>
        <dbReference type="Proteomes" id="UP000259636"/>
    </source>
</evidence>
<evidence type="ECO:0000256" key="7">
    <source>
        <dbReference type="ARBA" id="ARBA00023326"/>
    </source>
</evidence>
<evidence type="ECO:0000256" key="3">
    <source>
        <dbReference type="ARBA" id="ARBA00023001"/>
    </source>
</evidence>
<evidence type="ECO:0000256" key="5">
    <source>
        <dbReference type="ARBA" id="ARBA00023277"/>
    </source>
</evidence>
<feature type="signal peptide" evidence="11">
    <location>
        <begin position="1"/>
        <end position="31"/>
    </location>
</feature>
<proteinExistence type="inferred from homology"/>
<dbReference type="Gene3D" id="3.20.20.40">
    <property type="entry name" value="1, 4-beta cellobiohydrolase"/>
    <property type="match status" value="1"/>
</dbReference>
<dbReference type="GO" id="GO:0004553">
    <property type="term" value="F:hydrolase activity, hydrolyzing O-glycosyl compounds"/>
    <property type="evidence" value="ECO:0007669"/>
    <property type="project" value="InterPro"/>
</dbReference>
<dbReference type="InterPro" id="IPR036434">
    <property type="entry name" value="Beta_cellobiohydrolase_sf"/>
</dbReference>
<evidence type="ECO:0000256" key="9">
    <source>
        <dbReference type="PIRSR" id="PIRSR001100-2"/>
    </source>
</evidence>
<dbReference type="PIRSF" id="PIRSF001100">
    <property type="entry name" value="Beta_cellobiohydrolase"/>
    <property type="match status" value="1"/>
</dbReference>
<dbReference type="PANTHER" id="PTHR34876:SF4">
    <property type="entry name" value="1,4-BETA-D-GLUCAN CELLOBIOHYDROLASE C-RELATED"/>
    <property type="match status" value="1"/>
</dbReference>
<dbReference type="EC" id="3.2.1.-" evidence="11"/>
<dbReference type="PROSITE" id="PS00655">
    <property type="entry name" value="GLYCOSYL_HYDROL_F6_1"/>
    <property type="match status" value="1"/>
</dbReference>
<organism evidence="12 13">
    <name type="scientific">Streptomyces koyangensis</name>
    <dbReference type="NCBI Taxonomy" id="188770"/>
    <lineage>
        <taxon>Bacteria</taxon>
        <taxon>Bacillati</taxon>
        <taxon>Actinomycetota</taxon>
        <taxon>Actinomycetes</taxon>
        <taxon>Kitasatosporales</taxon>
        <taxon>Streptomycetaceae</taxon>
        <taxon>Streptomyces</taxon>
        <taxon>Streptomyces aurantiacus group</taxon>
    </lineage>
</organism>
<feature type="binding site" evidence="9">
    <location>
        <position position="317"/>
    </location>
    <ligand>
        <name>substrate</name>
    </ligand>
</feature>
<dbReference type="KEGG" id="sky:D0C37_08670"/>
<keyword evidence="2 11" id="KW-0378">Hydrolase</keyword>
<keyword evidence="3 11" id="KW-0136">Cellulose degradation</keyword>
<gene>
    <name evidence="12" type="ORF">D0C37_08670</name>
</gene>
<reference evidence="12 13" key="1">
    <citation type="submission" date="2018-08" db="EMBL/GenBank/DDBJ databases">
        <authorList>
            <person name="Ferrada E.E."/>
            <person name="Latorre B.A."/>
        </authorList>
    </citation>
    <scope>NUCLEOTIDE SEQUENCE [LARGE SCALE GENOMIC DNA]</scope>
    <source>
        <strain evidence="12 13">VK-A60T</strain>
    </source>
</reference>
<dbReference type="InterPro" id="IPR016288">
    <property type="entry name" value="Beta_cellobiohydrolase"/>
</dbReference>
<feature type="binding site" evidence="9">
    <location>
        <position position="242"/>
    </location>
    <ligand>
        <name>substrate</name>
    </ligand>
</feature>
<dbReference type="InterPro" id="IPR001524">
    <property type="entry name" value="Glyco_hydro_6_CS"/>
</dbReference>
<evidence type="ECO:0000256" key="6">
    <source>
        <dbReference type="ARBA" id="ARBA00023295"/>
    </source>
</evidence>
<feature type="active site" evidence="10">
    <location>
        <position position="130"/>
    </location>
</feature>
<dbReference type="PANTHER" id="PTHR34876">
    <property type="match status" value="1"/>
</dbReference>
<accession>A0A385D9P2</accession>